<keyword evidence="5" id="KW-1185">Reference proteome</keyword>
<accession>A0ABP6STF0</accession>
<feature type="region of interest" description="Disordered" evidence="2">
    <location>
        <begin position="106"/>
        <end position="132"/>
    </location>
</feature>
<sequence>MKTGVRGRWIAIGALSVAVALLGVAAGVTTSGPSGTDDGTFLRLAAPAASTAPPEPTVRVAAVGDVILGSTPKLPPDGGRTFFDDVRPVLTGDVVTGNLESPLTDRTYSAKCARPSSSSSSKTTAKPSEPPNRCFAFRVPPGYARWLADAGFTVLNVANNHARDYGTGGLHDTTAALRRHGVAHTGFAGQITRVSANGVRVAVLGFSPYGWTNSVLDVRAAAALVRRAAVGADVVVVNMHIGAEGSDRTHVRPGPETFLDEQRGDPIRFAHAVVDAGADLVVGHGPHVLRGMEFYRGRLIAYSTGNFAGYRTLSTAGPLGVGGVVRVELRADGSWVGGTLVSTRLVRGGLPARDPERRALTLVRRVSAADFGQTAVRLGPGGTLSPPAG</sequence>
<dbReference type="CDD" id="cd07381">
    <property type="entry name" value="MPP_CapA"/>
    <property type="match status" value="1"/>
</dbReference>
<comment type="caution">
    <text evidence="4">The sequence shown here is derived from an EMBL/GenBank/DDBJ whole genome shotgun (WGS) entry which is preliminary data.</text>
</comment>
<name>A0ABP6STF0_9ACTN</name>
<evidence type="ECO:0000256" key="1">
    <source>
        <dbReference type="ARBA" id="ARBA00005662"/>
    </source>
</evidence>
<dbReference type="InterPro" id="IPR029052">
    <property type="entry name" value="Metallo-depent_PP-like"/>
</dbReference>
<feature type="domain" description="Capsule synthesis protein CapA" evidence="3">
    <location>
        <begin position="59"/>
        <end position="311"/>
    </location>
</feature>
<evidence type="ECO:0000259" key="3">
    <source>
        <dbReference type="SMART" id="SM00854"/>
    </source>
</evidence>
<gene>
    <name evidence="4" type="ORF">GCM10020369_14520</name>
</gene>
<dbReference type="EMBL" id="BAAAYN010000008">
    <property type="protein sequence ID" value="GAA3384519.1"/>
    <property type="molecule type" value="Genomic_DNA"/>
</dbReference>
<protein>
    <recommendedName>
        <fullName evidence="3">Capsule synthesis protein CapA domain-containing protein</fullName>
    </recommendedName>
</protein>
<dbReference type="PANTHER" id="PTHR33393">
    <property type="entry name" value="POLYGLUTAMINE SYNTHESIS ACCESSORY PROTEIN RV0574C-RELATED"/>
    <property type="match status" value="1"/>
</dbReference>
<reference evidence="5" key="1">
    <citation type="journal article" date="2019" name="Int. J. Syst. Evol. Microbiol.">
        <title>The Global Catalogue of Microorganisms (GCM) 10K type strain sequencing project: providing services to taxonomists for standard genome sequencing and annotation.</title>
        <authorList>
            <consortium name="The Broad Institute Genomics Platform"/>
            <consortium name="The Broad Institute Genome Sequencing Center for Infectious Disease"/>
            <person name="Wu L."/>
            <person name="Ma J."/>
        </authorList>
    </citation>
    <scope>NUCLEOTIDE SEQUENCE [LARGE SCALE GENOMIC DNA]</scope>
    <source>
        <strain evidence="5">JCM 9458</strain>
    </source>
</reference>
<dbReference type="PANTHER" id="PTHR33393:SF11">
    <property type="entry name" value="POLYGLUTAMINE SYNTHESIS ACCESSORY PROTEIN RV0574C-RELATED"/>
    <property type="match status" value="1"/>
</dbReference>
<evidence type="ECO:0000256" key="2">
    <source>
        <dbReference type="SAM" id="MobiDB-lite"/>
    </source>
</evidence>
<dbReference type="RefSeq" id="WP_345727210.1">
    <property type="nucleotide sequence ID" value="NZ_BAAAYN010000008.1"/>
</dbReference>
<dbReference type="Pfam" id="PF09587">
    <property type="entry name" value="PGA_cap"/>
    <property type="match status" value="1"/>
</dbReference>
<organism evidence="4 5">
    <name type="scientific">Cryptosporangium minutisporangium</name>
    <dbReference type="NCBI Taxonomy" id="113569"/>
    <lineage>
        <taxon>Bacteria</taxon>
        <taxon>Bacillati</taxon>
        <taxon>Actinomycetota</taxon>
        <taxon>Actinomycetes</taxon>
        <taxon>Cryptosporangiales</taxon>
        <taxon>Cryptosporangiaceae</taxon>
        <taxon>Cryptosporangium</taxon>
    </lineage>
</organism>
<dbReference type="InterPro" id="IPR019079">
    <property type="entry name" value="Capsule_synth_CapA"/>
</dbReference>
<dbReference type="Proteomes" id="UP001501676">
    <property type="component" value="Unassembled WGS sequence"/>
</dbReference>
<evidence type="ECO:0000313" key="5">
    <source>
        <dbReference type="Proteomes" id="UP001501676"/>
    </source>
</evidence>
<dbReference type="SUPFAM" id="SSF56300">
    <property type="entry name" value="Metallo-dependent phosphatases"/>
    <property type="match status" value="1"/>
</dbReference>
<feature type="compositionally biased region" description="Low complexity" evidence="2">
    <location>
        <begin position="109"/>
        <end position="127"/>
    </location>
</feature>
<dbReference type="SMART" id="SM00854">
    <property type="entry name" value="PGA_cap"/>
    <property type="match status" value="1"/>
</dbReference>
<comment type="similarity">
    <text evidence="1">Belongs to the CapA family.</text>
</comment>
<dbReference type="InterPro" id="IPR052169">
    <property type="entry name" value="CW_Biosynth-Accessory"/>
</dbReference>
<evidence type="ECO:0000313" key="4">
    <source>
        <dbReference type="EMBL" id="GAA3384519.1"/>
    </source>
</evidence>
<dbReference type="Gene3D" id="3.60.21.10">
    <property type="match status" value="1"/>
</dbReference>
<proteinExistence type="inferred from homology"/>